<dbReference type="Proteomes" id="UP000288805">
    <property type="component" value="Unassembled WGS sequence"/>
</dbReference>
<proteinExistence type="predicted"/>
<protein>
    <recommendedName>
        <fullName evidence="3">Reverse transcriptase zinc-binding domain-containing protein</fullName>
    </recommendedName>
</protein>
<name>A0A438GXJ2_VITVI</name>
<evidence type="ECO:0008006" key="3">
    <source>
        <dbReference type="Google" id="ProtNLM"/>
    </source>
</evidence>
<dbReference type="AlphaFoldDB" id="A0A438GXJ2"/>
<evidence type="ECO:0000313" key="1">
    <source>
        <dbReference type="EMBL" id="RVW76922.1"/>
    </source>
</evidence>
<reference evidence="1 2" key="1">
    <citation type="journal article" date="2018" name="PLoS Genet.">
        <title>Population sequencing reveals clonal diversity and ancestral inbreeding in the grapevine cultivar Chardonnay.</title>
        <authorList>
            <person name="Roach M.J."/>
            <person name="Johnson D.L."/>
            <person name="Bohlmann J."/>
            <person name="van Vuuren H.J."/>
            <person name="Jones S.J."/>
            <person name="Pretorius I.S."/>
            <person name="Schmidt S.A."/>
            <person name="Borneman A.R."/>
        </authorList>
    </citation>
    <scope>NUCLEOTIDE SEQUENCE [LARGE SCALE GENOMIC DNA]</scope>
    <source>
        <strain evidence="2">cv. Chardonnay</strain>
        <tissue evidence="1">Leaf</tissue>
    </source>
</reference>
<evidence type="ECO:0000313" key="2">
    <source>
        <dbReference type="Proteomes" id="UP000288805"/>
    </source>
</evidence>
<organism evidence="1 2">
    <name type="scientific">Vitis vinifera</name>
    <name type="common">Grape</name>
    <dbReference type="NCBI Taxonomy" id="29760"/>
    <lineage>
        <taxon>Eukaryota</taxon>
        <taxon>Viridiplantae</taxon>
        <taxon>Streptophyta</taxon>
        <taxon>Embryophyta</taxon>
        <taxon>Tracheophyta</taxon>
        <taxon>Spermatophyta</taxon>
        <taxon>Magnoliopsida</taxon>
        <taxon>eudicotyledons</taxon>
        <taxon>Gunneridae</taxon>
        <taxon>Pentapetalae</taxon>
        <taxon>rosids</taxon>
        <taxon>Vitales</taxon>
        <taxon>Vitaceae</taxon>
        <taxon>Viteae</taxon>
        <taxon>Vitis</taxon>
    </lineage>
</organism>
<sequence length="183" mass="20895">MGKKVLSGGERGVWCWVVERDKEGLGSSYSKEAWVMDIWDSLTEKGRGRWNPCFFKPFNDYEVEVVKSFLVRLHGKRVCGDVEDTVLWTETKSGKFLVKSLYNALGVGQLIFLPLKKHLEHVGAFFAWKATWDKALTLNLVQKSVLGASFIGQETLLVDNGSFVGKKRKKVWRTVPLHIFWTV</sequence>
<dbReference type="EMBL" id="QGNW01000321">
    <property type="protein sequence ID" value="RVW76922.1"/>
    <property type="molecule type" value="Genomic_DNA"/>
</dbReference>
<comment type="caution">
    <text evidence="1">The sequence shown here is derived from an EMBL/GenBank/DDBJ whole genome shotgun (WGS) entry which is preliminary data.</text>
</comment>
<gene>
    <name evidence="1" type="ORF">CK203_051584</name>
</gene>
<accession>A0A438GXJ2</accession>